<evidence type="ECO:0000313" key="5">
    <source>
        <dbReference type="Proteomes" id="UP000499080"/>
    </source>
</evidence>
<comment type="caution">
    <text evidence="2">The sequence shown here is derived from an EMBL/GenBank/DDBJ whole genome shotgun (WGS) entry which is preliminary data.</text>
</comment>
<dbReference type="EMBL" id="BGPR01105565">
    <property type="protein sequence ID" value="GBM73491.1"/>
    <property type="molecule type" value="Genomic_DNA"/>
</dbReference>
<dbReference type="EMBL" id="BGPR01105601">
    <property type="protein sequence ID" value="GBM73600.1"/>
    <property type="molecule type" value="Genomic_DNA"/>
</dbReference>
<dbReference type="OrthoDB" id="7764752at2759"/>
<evidence type="ECO:0000313" key="3">
    <source>
        <dbReference type="EMBL" id="GBM73551.1"/>
    </source>
</evidence>
<name>A0A4Y2I7A4_ARAVE</name>
<protein>
    <submittedName>
        <fullName evidence="2">Uncharacterized protein</fullName>
    </submittedName>
</protein>
<dbReference type="EMBL" id="BGPR01105586">
    <property type="protein sequence ID" value="GBM73551.1"/>
    <property type="molecule type" value="Genomic_DNA"/>
</dbReference>
<organism evidence="2 5">
    <name type="scientific">Araneus ventricosus</name>
    <name type="common">Orbweaver spider</name>
    <name type="synonym">Epeira ventricosa</name>
    <dbReference type="NCBI Taxonomy" id="182803"/>
    <lineage>
        <taxon>Eukaryota</taxon>
        <taxon>Metazoa</taxon>
        <taxon>Ecdysozoa</taxon>
        <taxon>Arthropoda</taxon>
        <taxon>Chelicerata</taxon>
        <taxon>Arachnida</taxon>
        <taxon>Araneae</taxon>
        <taxon>Araneomorphae</taxon>
        <taxon>Entelegynae</taxon>
        <taxon>Araneoidea</taxon>
        <taxon>Araneidae</taxon>
        <taxon>Araneus</taxon>
    </lineage>
</organism>
<keyword evidence="5" id="KW-1185">Reference proteome</keyword>
<reference evidence="2 5" key="1">
    <citation type="journal article" date="2019" name="Sci. Rep.">
        <title>Orb-weaving spider Araneus ventricosus genome elucidates the spidroin gene catalogue.</title>
        <authorList>
            <person name="Kono N."/>
            <person name="Nakamura H."/>
            <person name="Ohtoshi R."/>
            <person name="Moran D.A.P."/>
            <person name="Shinohara A."/>
            <person name="Yoshida Y."/>
            <person name="Fujiwara M."/>
            <person name="Mori M."/>
            <person name="Tomita M."/>
            <person name="Arakawa K."/>
        </authorList>
    </citation>
    <scope>NUCLEOTIDE SEQUENCE [LARGE SCALE GENOMIC DNA]</scope>
</reference>
<evidence type="ECO:0000313" key="4">
    <source>
        <dbReference type="EMBL" id="GBM73600.1"/>
    </source>
</evidence>
<evidence type="ECO:0000313" key="1">
    <source>
        <dbReference type="EMBL" id="GBM73491.1"/>
    </source>
</evidence>
<proteinExistence type="predicted"/>
<dbReference type="AlphaFoldDB" id="A0A4Y2I7A4"/>
<dbReference type="EMBL" id="BGPR01105574">
    <property type="protein sequence ID" value="GBM73514.1"/>
    <property type="molecule type" value="Genomic_DNA"/>
</dbReference>
<accession>A0A4Y2I7A4</accession>
<dbReference type="InterPro" id="IPR012337">
    <property type="entry name" value="RNaseH-like_sf"/>
</dbReference>
<gene>
    <name evidence="4" type="ORF">AVEN_203549_1</name>
    <name evidence="2" type="ORF">AVEN_221553_1</name>
    <name evidence="1" type="ORF">AVEN_247993_1</name>
    <name evidence="3" type="ORF">AVEN_47793_1</name>
</gene>
<sequence length="125" mass="14095">MVCLDTETRWNSLLAILERFLEMKLAISEALIDMTEEQILADVEFEALTAIVAGLKPVKIVLRKLCSRNATSLTAEGVCAFIFGELNQQNSEFAKNMKCSPVRRISERHNVSLVGLMQYLNFGRK</sequence>
<dbReference type="Proteomes" id="UP000499080">
    <property type="component" value="Unassembled WGS sequence"/>
</dbReference>
<dbReference type="SUPFAM" id="SSF53098">
    <property type="entry name" value="Ribonuclease H-like"/>
    <property type="match status" value="1"/>
</dbReference>
<evidence type="ECO:0000313" key="2">
    <source>
        <dbReference type="EMBL" id="GBM73514.1"/>
    </source>
</evidence>